<gene>
    <name evidence="3" type="ORF">ACFO1V_04635</name>
</gene>
<dbReference type="PANTHER" id="PTHR30441">
    <property type="entry name" value="DUF748 DOMAIN-CONTAINING PROTEIN"/>
    <property type="match status" value="1"/>
</dbReference>
<dbReference type="Pfam" id="PF05170">
    <property type="entry name" value="AsmA"/>
    <property type="match status" value="1"/>
</dbReference>
<dbReference type="InterPro" id="IPR052894">
    <property type="entry name" value="AsmA-related"/>
</dbReference>
<feature type="region of interest" description="Disordered" evidence="1">
    <location>
        <begin position="607"/>
        <end position="627"/>
    </location>
</feature>
<name>A0ABV9H599_9HYPH</name>
<keyword evidence="4" id="KW-1185">Reference proteome</keyword>
<evidence type="ECO:0000256" key="1">
    <source>
        <dbReference type="SAM" id="MobiDB-lite"/>
    </source>
</evidence>
<accession>A0ABV9H599</accession>
<dbReference type="EMBL" id="JBHSEL010000043">
    <property type="protein sequence ID" value="MFC4624514.1"/>
    <property type="molecule type" value="Genomic_DNA"/>
</dbReference>
<evidence type="ECO:0000313" key="4">
    <source>
        <dbReference type="Proteomes" id="UP001596042"/>
    </source>
</evidence>
<dbReference type="PANTHER" id="PTHR30441:SF4">
    <property type="entry name" value="PROTEIN ASMA"/>
    <property type="match status" value="1"/>
</dbReference>
<dbReference type="Proteomes" id="UP001596042">
    <property type="component" value="Unassembled WGS sequence"/>
</dbReference>
<evidence type="ECO:0000259" key="2">
    <source>
        <dbReference type="Pfam" id="PF05170"/>
    </source>
</evidence>
<organism evidence="3 4">
    <name type="scientific">Daeguia caeni</name>
    <dbReference type="NCBI Taxonomy" id="439612"/>
    <lineage>
        <taxon>Bacteria</taxon>
        <taxon>Pseudomonadati</taxon>
        <taxon>Pseudomonadota</taxon>
        <taxon>Alphaproteobacteria</taxon>
        <taxon>Hyphomicrobiales</taxon>
        <taxon>Brucellaceae</taxon>
        <taxon>Daeguia</taxon>
    </lineage>
</organism>
<sequence length="657" mass="70776">MHWPRLARIVIAFAIFCAAGAATLLAIAPFIVSTDAIRIRVAQEISAWTGYSVSLQEAPRLKVFPVLSASLKGVTLSKMSVHGELPFMRADQIEVELSPFDALMGHISFTETHIIRPRFNLNGPVVSFNELLDALANSNGRLGTAIRAQRELIVNGDGNQSAAGQAAERVSQPFGRVVVRDGTIFFGASEDKDAGEKDAADRNEEITGINLTLDWPLTTSAATLKGKAVWRGEETQIDITAAQALQLLAGGMSDLTANLNSSLLSLTFQGKGNISKDQIFEGNVSARTSSLNTALRWLNLPAIMGNHEFGNVNLASNINATRRRIKFADVNMTADGSQAKGVLELMLENAQPALTGTLAFERLDLRKLFSVFVPLPEDRALSPNERGEAMQDEIDMSVIDRAEVDLRLSAQNASAGPISLTDLAATVQIRGGRAIFDIGDAKAFTGTLQTNVQIVRDLKSANGELRFTASDIDSAAFLRALGVKQPFISGKGNISLFMKGPVHRWSTLLTNAVGNVRVELRNGQMQGFNLQDFLARAQSERFFALTRKDNVSLAFTRLDLKANLVDGVATLESARLETPEATLNLAGIVPFVDRSLALSGEVIFPSPRQAESQDAPGQPDNMAAPAMPAPVKPSLNFFVGGSWDRPFISPATIGNEP</sequence>
<proteinExistence type="predicted"/>
<dbReference type="RefSeq" id="WP_374831432.1">
    <property type="nucleotide sequence ID" value="NZ_JBHEEZ010000008.1"/>
</dbReference>
<evidence type="ECO:0000313" key="3">
    <source>
        <dbReference type="EMBL" id="MFC4624514.1"/>
    </source>
</evidence>
<protein>
    <submittedName>
        <fullName evidence="3">AsmA-like C-terminal region-containing protein</fullName>
    </submittedName>
</protein>
<feature type="domain" description="AsmA" evidence="2">
    <location>
        <begin position="298"/>
        <end position="572"/>
    </location>
</feature>
<comment type="caution">
    <text evidence="3">The sequence shown here is derived from an EMBL/GenBank/DDBJ whole genome shotgun (WGS) entry which is preliminary data.</text>
</comment>
<reference evidence="4" key="1">
    <citation type="journal article" date="2019" name="Int. J. Syst. Evol. Microbiol.">
        <title>The Global Catalogue of Microorganisms (GCM) 10K type strain sequencing project: providing services to taxonomists for standard genome sequencing and annotation.</title>
        <authorList>
            <consortium name="The Broad Institute Genomics Platform"/>
            <consortium name="The Broad Institute Genome Sequencing Center for Infectious Disease"/>
            <person name="Wu L."/>
            <person name="Ma J."/>
        </authorList>
    </citation>
    <scope>NUCLEOTIDE SEQUENCE [LARGE SCALE GENOMIC DNA]</scope>
    <source>
        <strain evidence="4">CGMCC 1.15731</strain>
    </source>
</reference>
<dbReference type="InterPro" id="IPR007844">
    <property type="entry name" value="AsmA"/>
</dbReference>